<evidence type="ECO:0000256" key="1">
    <source>
        <dbReference type="ARBA" id="ARBA00004953"/>
    </source>
</evidence>
<sequence length="214" mass="22938">MVEPEKSWLTVVGTGPGSPDYLTPAAREAASQARVLIGGTRALGLFEHLRAEKFLLTGDLGALAVYLRKIHGQPTAVLVSGDPGFYSLLPWLKKQFPREKIRVIPGVSSIQLAFARLGATWERATFVSLHGRDIALLEPYLPELRQGEAKLAVLAGGRNSPAAVGLYLENNGLGEYPVWIGAALGTSVECCLMLKASELAGRDLPDAVMVLGYD</sequence>
<dbReference type="EMBL" id="JAKOAV010000019">
    <property type="protein sequence ID" value="MDF9408843.1"/>
    <property type="molecule type" value="Genomic_DNA"/>
</dbReference>
<accession>A0A9X4H6F7</accession>
<dbReference type="InterPro" id="IPR050714">
    <property type="entry name" value="Cobalamin_biosynth_MTase"/>
</dbReference>
<keyword evidence="4" id="KW-0808">Transferase</keyword>
<dbReference type="GO" id="GO:0008276">
    <property type="term" value="F:protein methyltransferase activity"/>
    <property type="evidence" value="ECO:0007669"/>
    <property type="project" value="InterPro"/>
</dbReference>
<dbReference type="NCBIfam" id="TIGR02467">
    <property type="entry name" value="CbiE"/>
    <property type="match status" value="1"/>
</dbReference>
<name>A0A9X4H6F7_9FIRM</name>
<keyword evidence="3" id="KW-0489">Methyltransferase</keyword>
<protein>
    <submittedName>
        <fullName evidence="7">Precorrin-6y C5,15-methyltransferase (Decarboxylating) subunit CbiE</fullName>
    </submittedName>
</protein>
<feature type="domain" description="Tetrapyrrole methylase" evidence="6">
    <location>
        <begin position="9"/>
        <end position="189"/>
    </location>
</feature>
<dbReference type="InterPro" id="IPR014776">
    <property type="entry name" value="4pyrrole_Mease_sub2"/>
</dbReference>
<dbReference type="InterPro" id="IPR012818">
    <property type="entry name" value="CbiE"/>
</dbReference>
<evidence type="ECO:0000313" key="8">
    <source>
        <dbReference type="Proteomes" id="UP001154312"/>
    </source>
</evidence>
<dbReference type="GO" id="GO:0032259">
    <property type="term" value="P:methylation"/>
    <property type="evidence" value="ECO:0007669"/>
    <property type="project" value="UniProtKB-KW"/>
</dbReference>
<organism evidence="7 8">
    <name type="scientific">Pelotomaculum isophthalicicum JI</name>
    <dbReference type="NCBI Taxonomy" id="947010"/>
    <lineage>
        <taxon>Bacteria</taxon>
        <taxon>Bacillati</taxon>
        <taxon>Bacillota</taxon>
        <taxon>Clostridia</taxon>
        <taxon>Eubacteriales</taxon>
        <taxon>Desulfotomaculaceae</taxon>
        <taxon>Pelotomaculum</taxon>
    </lineage>
</organism>
<evidence type="ECO:0000256" key="2">
    <source>
        <dbReference type="ARBA" id="ARBA00022573"/>
    </source>
</evidence>
<evidence type="ECO:0000313" key="7">
    <source>
        <dbReference type="EMBL" id="MDF9408843.1"/>
    </source>
</evidence>
<dbReference type="InterPro" id="IPR014777">
    <property type="entry name" value="4pyrrole_Mease_sub1"/>
</dbReference>
<dbReference type="Gene3D" id="3.40.1010.10">
    <property type="entry name" value="Cobalt-precorrin-4 Transmethylase, Domain 1"/>
    <property type="match status" value="1"/>
</dbReference>
<dbReference type="GO" id="GO:0009236">
    <property type="term" value="P:cobalamin biosynthetic process"/>
    <property type="evidence" value="ECO:0007669"/>
    <property type="project" value="UniProtKB-KW"/>
</dbReference>
<reference evidence="7" key="1">
    <citation type="submission" date="2022-02" db="EMBL/GenBank/DDBJ databases">
        <authorList>
            <person name="Leng L."/>
        </authorList>
    </citation>
    <scope>NUCLEOTIDE SEQUENCE</scope>
    <source>
        <strain evidence="7">JI</strain>
    </source>
</reference>
<evidence type="ECO:0000256" key="4">
    <source>
        <dbReference type="ARBA" id="ARBA00022679"/>
    </source>
</evidence>
<comment type="caution">
    <text evidence="7">The sequence shown here is derived from an EMBL/GenBank/DDBJ whole genome shotgun (WGS) entry which is preliminary data.</text>
</comment>
<dbReference type="Pfam" id="PF00590">
    <property type="entry name" value="TP_methylase"/>
    <property type="match status" value="1"/>
</dbReference>
<dbReference type="PANTHER" id="PTHR43182">
    <property type="entry name" value="COBALT-PRECORRIN-6B C(15)-METHYLTRANSFERASE (DECARBOXYLATING)"/>
    <property type="match status" value="1"/>
</dbReference>
<dbReference type="InterPro" id="IPR035996">
    <property type="entry name" value="4pyrrol_Methylase_sf"/>
</dbReference>
<dbReference type="Proteomes" id="UP001154312">
    <property type="component" value="Unassembled WGS sequence"/>
</dbReference>
<proteinExistence type="predicted"/>
<gene>
    <name evidence="7" type="primary">cbiE</name>
    <name evidence="7" type="ORF">L7E55_10830</name>
</gene>
<evidence type="ECO:0000259" key="6">
    <source>
        <dbReference type="Pfam" id="PF00590"/>
    </source>
</evidence>
<keyword evidence="2" id="KW-0169">Cobalamin biosynthesis</keyword>
<dbReference type="Gene3D" id="3.30.950.10">
    <property type="entry name" value="Methyltransferase, Cobalt-precorrin-4 Transmethylase, Domain 2"/>
    <property type="match status" value="1"/>
</dbReference>
<dbReference type="SUPFAM" id="SSF53790">
    <property type="entry name" value="Tetrapyrrole methylase"/>
    <property type="match status" value="1"/>
</dbReference>
<dbReference type="CDD" id="cd11644">
    <property type="entry name" value="Precorrin-6Y-MT"/>
    <property type="match status" value="1"/>
</dbReference>
<comment type="pathway">
    <text evidence="1">Cofactor biosynthesis; adenosylcobalamin biosynthesis.</text>
</comment>
<evidence type="ECO:0000256" key="5">
    <source>
        <dbReference type="ARBA" id="ARBA00022691"/>
    </source>
</evidence>
<keyword evidence="5" id="KW-0949">S-adenosyl-L-methionine</keyword>
<dbReference type="InterPro" id="IPR000878">
    <property type="entry name" value="4pyrrol_Mease"/>
</dbReference>
<dbReference type="PANTHER" id="PTHR43182:SF1">
    <property type="entry name" value="COBALT-PRECORRIN-7 C(5)-METHYLTRANSFERASE"/>
    <property type="match status" value="1"/>
</dbReference>
<keyword evidence="8" id="KW-1185">Reference proteome</keyword>
<dbReference type="RefSeq" id="WP_277444250.1">
    <property type="nucleotide sequence ID" value="NZ_JAKOAV010000019.1"/>
</dbReference>
<dbReference type="AlphaFoldDB" id="A0A9X4H6F7"/>
<evidence type="ECO:0000256" key="3">
    <source>
        <dbReference type="ARBA" id="ARBA00022603"/>
    </source>
</evidence>